<dbReference type="AlphaFoldDB" id="A0A4S3JAF6"/>
<dbReference type="Proteomes" id="UP000308092">
    <property type="component" value="Unassembled WGS sequence"/>
</dbReference>
<accession>A0A4S3JAF6</accession>
<organism evidence="1 2">
    <name type="scientific">Aspergillus tanneri</name>
    <dbReference type="NCBI Taxonomy" id="1220188"/>
    <lineage>
        <taxon>Eukaryota</taxon>
        <taxon>Fungi</taxon>
        <taxon>Dikarya</taxon>
        <taxon>Ascomycota</taxon>
        <taxon>Pezizomycotina</taxon>
        <taxon>Eurotiomycetes</taxon>
        <taxon>Eurotiomycetidae</taxon>
        <taxon>Eurotiales</taxon>
        <taxon>Aspergillaceae</taxon>
        <taxon>Aspergillus</taxon>
        <taxon>Aspergillus subgen. Circumdati</taxon>
    </lineage>
</organism>
<evidence type="ECO:0000313" key="2">
    <source>
        <dbReference type="Proteomes" id="UP000308092"/>
    </source>
</evidence>
<comment type="caution">
    <text evidence="1">The sequence shown here is derived from an EMBL/GenBank/DDBJ whole genome shotgun (WGS) entry which is preliminary data.</text>
</comment>
<sequence>MAIAIGEEFCVPGFLVSIELLTPVLSLYTSEFKFLAPI</sequence>
<reference evidence="1 2" key="1">
    <citation type="submission" date="2019-03" db="EMBL/GenBank/DDBJ databases">
        <title>The genome sequence of a newly discovered highly antifungal drug resistant Aspergillus species, Aspergillus tanneri NIH 1004.</title>
        <authorList>
            <person name="Mounaud S."/>
            <person name="Singh I."/>
            <person name="Joardar V."/>
            <person name="Pakala S."/>
            <person name="Pakala S."/>
            <person name="Venepally P."/>
            <person name="Hoover J."/>
            <person name="Nierman W."/>
            <person name="Chung J."/>
            <person name="Losada L."/>
        </authorList>
    </citation>
    <scope>NUCLEOTIDE SEQUENCE [LARGE SCALE GENOMIC DNA]</scope>
    <source>
        <strain evidence="1 2">NIH1004</strain>
    </source>
</reference>
<protein>
    <submittedName>
        <fullName evidence="1">Uncharacterized protein</fullName>
    </submittedName>
</protein>
<proteinExistence type="predicted"/>
<evidence type="ECO:0000313" key="1">
    <source>
        <dbReference type="EMBL" id="THC92066.1"/>
    </source>
</evidence>
<dbReference type="VEuPathDB" id="FungiDB:EYZ11_008474"/>
<gene>
    <name evidence="1" type="ORF">EYZ11_008474</name>
</gene>
<keyword evidence="2" id="KW-1185">Reference proteome</keyword>
<dbReference type="EMBL" id="SOSA01000362">
    <property type="protein sequence ID" value="THC92066.1"/>
    <property type="molecule type" value="Genomic_DNA"/>
</dbReference>
<name>A0A4S3JAF6_9EURO</name>